<name>A0A1I2IIR5_9BACL</name>
<keyword evidence="2 7" id="KW-0813">Transport</keyword>
<keyword evidence="10" id="KW-1185">Reference proteome</keyword>
<dbReference type="Pfam" id="PF00528">
    <property type="entry name" value="BPD_transp_1"/>
    <property type="match status" value="1"/>
</dbReference>
<evidence type="ECO:0000256" key="6">
    <source>
        <dbReference type="ARBA" id="ARBA00023136"/>
    </source>
</evidence>
<feature type="transmembrane region" description="Helical" evidence="7">
    <location>
        <begin position="84"/>
        <end position="103"/>
    </location>
</feature>
<dbReference type="GO" id="GO:0055085">
    <property type="term" value="P:transmembrane transport"/>
    <property type="evidence" value="ECO:0007669"/>
    <property type="project" value="InterPro"/>
</dbReference>
<dbReference type="Gene3D" id="1.10.3720.10">
    <property type="entry name" value="MetI-like"/>
    <property type="match status" value="1"/>
</dbReference>
<organism evidence="9 10">
    <name type="scientific">Paenibacillus algorifonticola</name>
    <dbReference type="NCBI Taxonomy" id="684063"/>
    <lineage>
        <taxon>Bacteria</taxon>
        <taxon>Bacillati</taxon>
        <taxon>Bacillota</taxon>
        <taxon>Bacilli</taxon>
        <taxon>Bacillales</taxon>
        <taxon>Paenibacillaceae</taxon>
        <taxon>Paenibacillus</taxon>
    </lineage>
</organism>
<evidence type="ECO:0000256" key="4">
    <source>
        <dbReference type="ARBA" id="ARBA00022692"/>
    </source>
</evidence>
<dbReference type="InterPro" id="IPR035906">
    <property type="entry name" value="MetI-like_sf"/>
</dbReference>
<evidence type="ECO:0000256" key="2">
    <source>
        <dbReference type="ARBA" id="ARBA00022448"/>
    </source>
</evidence>
<feature type="transmembrane region" description="Helical" evidence="7">
    <location>
        <begin position="222"/>
        <end position="244"/>
    </location>
</feature>
<sequence>MRFRKLSLEQKNRYYGLYFILPWFAGFLFLFIVPLLSSFRYSFSNLQVTNDGFSLDFIGLSNYREALLSHESYVRILTESVVDIAVNTPLIIIFSLFFAVLLNQRFRGRVLARAIFFLPVILASGIIASIENGDLMQSVVRSANDTTGGGLSIMKNLELAVLLIESGVSMTFVEYLTGAVSRIYEIISQSGVQILIFLAGLQSISPSLYEAAKIEGSTGYEAFWKITFPMISPLILTNLVYTIIDSFISDETSRLVVDTAFKSYDFGLSAAMAWMYFAVIALVLWITTSLVSRKVFYQD</sequence>
<gene>
    <name evidence="9" type="ORF">SAMN04487969_13528</name>
</gene>
<keyword evidence="3" id="KW-1003">Cell membrane</keyword>
<keyword evidence="4 7" id="KW-0812">Transmembrane</keyword>
<dbReference type="AlphaFoldDB" id="A0A1I2IIR5"/>
<feature type="transmembrane region" description="Helical" evidence="7">
    <location>
        <begin position="183"/>
        <end position="201"/>
    </location>
</feature>
<dbReference type="InterPro" id="IPR000515">
    <property type="entry name" value="MetI-like"/>
</dbReference>
<keyword evidence="9" id="KW-0762">Sugar transport</keyword>
<feature type="transmembrane region" description="Helical" evidence="7">
    <location>
        <begin position="12"/>
        <end position="36"/>
    </location>
</feature>
<feature type="domain" description="ABC transmembrane type-1" evidence="8">
    <location>
        <begin position="77"/>
        <end position="295"/>
    </location>
</feature>
<evidence type="ECO:0000256" key="1">
    <source>
        <dbReference type="ARBA" id="ARBA00004651"/>
    </source>
</evidence>
<dbReference type="SUPFAM" id="SSF161098">
    <property type="entry name" value="MetI-like"/>
    <property type="match status" value="1"/>
</dbReference>
<evidence type="ECO:0000256" key="7">
    <source>
        <dbReference type="RuleBase" id="RU363032"/>
    </source>
</evidence>
<proteinExistence type="inferred from homology"/>
<feature type="transmembrane region" description="Helical" evidence="7">
    <location>
        <begin position="264"/>
        <end position="286"/>
    </location>
</feature>
<dbReference type="CDD" id="cd06261">
    <property type="entry name" value="TM_PBP2"/>
    <property type="match status" value="1"/>
</dbReference>
<protein>
    <submittedName>
        <fullName evidence="9">ABC-type sugar transport system, permease component</fullName>
    </submittedName>
</protein>
<reference evidence="10" key="1">
    <citation type="submission" date="2016-10" db="EMBL/GenBank/DDBJ databases">
        <authorList>
            <person name="Varghese N."/>
            <person name="Submissions S."/>
        </authorList>
    </citation>
    <scope>NUCLEOTIDE SEQUENCE [LARGE SCALE GENOMIC DNA]</scope>
    <source>
        <strain evidence="10">CGMCC 1.10223</strain>
    </source>
</reference>
<dbReference type="InterPro" id="IPR050809">
    <property type="entry name" value="UgpAE/MalFG_permease"/>
</dbReference>
<evidence type="ECO:0000259" key="8">
    <source>
        <dbReference type="PROSITE" id="PS50928"/>
    </source>
</evidence>
<dbReference type="OrthoDB" id="9788108at2"/>
<dbReference type="RefSeq" id="WP_046234337.1">
    <property type="nucleotide sequence ID" value="NZ_FONN01000035.1"/>
</dbReference>
<dbReference type="GO" id="GO:0005886">
    <property type="term" value="C:plasma membrane"/>
    <property type="evidence" value="ECO:0007669"/>
    <property type="project" value="UniProtKB-SubCell"/>
</dbReference>
<dbReference type="PANTHER" id="PTHR43227">
    <property type="entry name" value="BLL4140 PROTEIN"/>
    <property type="match status" value="1"/>
</dbReference>
<dbReference type="PROSITE" id="PS50928">
    <property type="entry name" value="ABC_TM1"/>
    <property type="match status" value="1"/>
</dbReference>
<dbReference type="PANTHER" id="PTHR43227:SF3">
    <property type="entry name" value="BINDING-PROTEIN-DEPENDENT TRANSPORT SYSTEMS INNER MEMBRANE COMPONENT"/>
    <property type="match status" value="1"/>
</dbReference>
<comment type="subcellular location">
    <subcellularLocation>
        <location evidence="1 7">Cell membrane</location>
        <topology evidence="1 7">Multi-pass membrane protein</topology>
    </subcellularLocation>
</comment>
<evidence type="ECO:0000256" key="5">
    <source>
        <dbReference type="ARBA" id="ARBA00022989"/>
    </source>
</evidence>
<evidence type="ECO:0000313" key="9">
    <source>
        <dbReference type="EMBL" id="SFF40967.1"/>
    </source>
</evidence>
<dbReference type="EMBL" id="FONN01000035">
    <property type="protein sequence ID" value="SFF40967.1"/>
    <property type="molecule type" value="Genomic_DNA"/>
</dbReference>
<evidence type="ECO:0000256" key="3">
    <source>
        <dbReference type="ARBA" id="ARBA00022475"/>
    </source>
</evidence>
<accession>A0A1I2IIR5</accession>
<comment type="similarity">
    <text evidence="7">Belongs to the binding-protein-dependent transport system permease family.</text>
</comment>
<keyword evidence="5 7" id="KW-1133">Transmembrane helix</keyword>
<dbReference type="Proteomes" id="UP000183410">
    <property type="component" value="Unassembled WGS sequence"/>
</dbReference>
<keyword evidence="6 7" id="KW-0472">Membrane</keyword>
<evidence type="ECO:0000313" key="10">
    <source>
        <dbReference type="Proteomes" id="UP000183410"/>
    </source>
</evidence>
<feature type="transmembrane region" description="Helical" evidence="7">
    <location>
        <begin position="110"/>
        <end position="130"/>
    </location>
</feature>